<organism evidence="2 3">
    <name type="scientific">Celeribacter baekdonensis</name>
    <dbReference type="NCBI Taxonomy" id="875171"/>
    <lineage>
        <taxon>Bacteria</taxon>
        <taxon>Pseudomonadati</taxon>
        <taxon>Pseudomonadota</taxon>
        <taxon>Alphaproteobacteria</taxon>
        <taxon>Rhodobacterales</taxon>
        <taxon>Roseobacteraceae</taxon>
        <taxon>Celeribacter</taxon>
    </lineage>
</organism>
<reference evidence="2 3" key="1">
    <citation type="submission" date="2016-10" db="EMBL/GenBank/DDBJ databases">
        <authorList>
            <person name="de Groot N.N."/>
        </authorList>
    </citation>
    <scope>NUCLEOTIDE SEQUENCE [LARGE SCALE GENOMIC DNA]</scope>
    <source>
        <strain evidence="2 3">DSM 27375</strain>
    </source>
</reference>
<evidence type="ECO:0000256" key="1">
    <source>
        <dbReference type="SAM" id="SignalP"/>
    </source>
</evidence>
<evidence type="ECO:0000313" key="3">
    <source>
        <dbReference type="Proteomes" id="UP000182284"/>
    </source>
</evidence>
<dbReference type="OrthoDB" id="7876417at2"/>
<dbReference type="Proteomes" id="UP000182284">
    <property type="component" value="Unassembled WGS sequence"/>
</dbReference>
<keyword evidence="1" id="KW-0732">Signal</keyword>
<evidence type="ECO:0008006" key="4">
    <source>
        <dbReference type="Google" id="ProtNLM"/>
    </source>
</evidence>
<dbReference type="AlphaFoldDB" id="A0A1G7TU90"/>
<accession>A0A1G7TU90</accession>
<protein>
    <recommendedName>
        <fullName evidence="4">RHS repeat-associated core domain-containing protein</fullName>
    </recommendedName>
</protein>
<feature type="signal peptide" evidence="1">
    <location>
        <begin position="1"/>
        <end position="25"/>
    </location>
</feature>
<evidence type="ECO:0000313" key="2">
    <source>
        <dbReference type="EMBL" id="SDG38926.1"/>
    </source>
</evidence>
<gene>
    <name evidence="2" type="ORF">SAMN04488117_11878</name>
</gene>
<proteinExistence type="predicted"/>
<name>A0A1G7TU90_9RHOB</name>
<dbReference type="EMBL" id="FNBL01000018">
    <property type="protein sequence ID" value="SDG38926.1"/>
    <property type="molecule type" value="Genomic_DNA"/>
</dbReference>
<feature type="chain" id="PRO_5010360514" description="RHS repeat-associated core domain-containing protein" evidence="1">
    <location>
        <begin position="26"/>
        <end position="124"/>
    </location>
</feature>
<sequence length="124" mass="13422">MTIFRILKQLFLATLIAIFATQSSAMFIQPDWLDPTQPGVGLNRVAYSANDPVNLSDPNGNLTVAVKGTNTPDDDPRYQEGSEFLDTISETFGEAPVVLDGELKKQRCFSASYGCGVGELDFAA</sequence>
<dbReference type="RefSeq" id="WP_074647258.1">
    <property type="nucleotide sequence ID" value="NZ_FNBL01000018.1"/>
</dbReference>